<evidence type="ECO:0000313" key="2">
    <source>
        <dbReference type="Proteomes" id="UP000324758"/>
    </source>
</evidence>
<protein>
    <recommendedName>
        <fullName evidence="3">YaaC family protein</fullName>
    </recommendedName>
</protein>
<dbReference type="OrthoDB" id="9134533at2"/>
<evidence type="ECO:0000313" key="1">
    <source>
        <dbReference type="EMBL" id="TYL90332.1"/>
    </source>
</evidence>
<name>A0A5D3KCC7_9BRAD</name>
<comment type="caution">
    <text evidence="1">The sequence shown here is derived from an EMBL/GenBank/DDBJ whole genome shotgun (WGS) entry which is preliminary data.</text>
</comment>
<dbReference type="Proteomes" id="UP000324758">
    <property type="component" value="Unassembled WGS sequence"/>
</dbReference>
<keyword evidence="2" id="KW-1185">Reference proteome</keyword>
<dbReference type="InterPro" id="IPR026988">
    <property type="entry name" value="YaaC-like"/>
</dbReference>
<dbReference type="Pfam" id="PF14175">
    <property type="entry name" value="YaaC"/>
    <property type="match status" value="1"/>
</dbReference>
<dbReference type="EMBL" id="VSSS01000052">
    <property type="protein sequence ID" value="TYL90332.1"/>
    <property type="molecule type" value="Genomic_DNA"/>
</dbReference>
<reference evidence="1 2" key="1">
    <citation type="submission" date="2019-08" db="EMBL/GenBank/DDBJ databases">
        <title>Bradyrhizobium hipponensis sp. nov., a rhizobium isolated from a Lupinus angustifolius root nodule in Tunisia.</title>
        <authorList>
            <person name="Off K."/>
            <person name="Rejili M."/>
            <person name="Mars M."/>
            <person name="Brachmann A."/>
            <person name="Marin M."/>
        </authorList>
    </citation>
    <scope>NUCLEOTIDE SEQUENCE [LARGE SCALE GENOMIC DNA]</scope>
    <source>
        <strain evidence="1 2">CTAW71</strain>
    </source>
</reference>
<gene>
    <name evidence="1" type="ORF">FXB40_32265</name>
</gene>
<evidence type="ECO:0008006" key="3">
    <source>
        <dbReference type="Google" id="ProtNLM"/>
    </source>
</evidence>
<proteinExistence type="predicted"/>
<dbReference type="AlphaFoldDB" id="A0A5D3KCC7"/>
<organism evidence="1 2">
    <name type="scientific">Bradyrhizobium rifense</name>
    <dbReference type="NCBI Taxonomy" id="515499"/>
    <lineage>
        <taxon>Bacteria</taxon>
        <taxon>Pseudomonadati</taxon>
        <taxon>Pseudomonadota</taxon>
        <taxon>Alphaproteobacteria</taxon>
        <taxon>Hyphomicrobiales</taxon>
        <taxon>Nitrobacteraceae</taxon>
        <taxon>Bradyrhizobium</taxon>
    </lineage>
</organism>
<accession>A0A5D3KCC7</accession>
<sequence length="397" mass="44524">MSEQETNGNVLHPEQLVAENVSEAVWLRLRRLTSPTLCERTIAARAPTLSADVIAKKGQELAFAIRSALGYWQSEPGSLNAKVLTRYYALLQITIAEQVASPHSTADLAEIQAHTESGHGLWAMAAPTGTFPDNYMIACRDRGHFYQYCRFRGIDLKPFASKARPESWDKLSDDAKGRLISLADLLRRVPELQMLIDETLGLPPLSFHVGSADQNMIEQDERRQEHLKKTGELLFEVPVTTPECVTYVGLFPHGQKLTVKSLNALDLPLRNIRPVEDAITGQSYFVGDFTHPNKGIWWDHLETYKSGYSGTSLIVPFWGDIRDPIIIHLVTFYALSIVVRYLPLLWHEIEDGKLDHIRALIEHYVSIFDHVVPGLAIERITGRRFIAVTPGSLGGPI</sequence>
<dbReference type="RefSeq" id="WP_148776147.1">
    <property type="nucleotide sequence ID" value="NZ_VSSS01000052.1"/>
</dbReference>